<feature type="region of interest" description="Disordered" evidence="2">
    <location>
        <begin position="159"/>
        <end position="190"/>
    </location>
</feature>
<reference evidence="3" key="2">
    <citation type="submission" date="2021-09" db="EMBL/GenBank/DDBJ databases">
        <authorList>
            <person name="Jia N."/>
            <person name="Wang J."/>
            <person name="Shi W."/>
            <person name="Du L."/>
            <person name="Sun Y."/>
            <person name="Zhan W."/>
            <person name="Jiang J."/>
            <person name="Wang Q."/>
            <person name="Zhang B."/>
            <person name="Ji P."/>
            <person name="Sakyi L.B."/>
            <person name="Cui X."/>
            <person name="Yuan T."/>
            <person name="Jiang B."/>
            <person name="Yang W."/>
            <person name="Lam T.T.-Y."/>
            <person name="Chang Q."/>
            <person name="Ding S."/>
            <person name="Wang X."/>
            <person name="Zhu J."/>
            <person name="Ruan X."/>
            <person name="Zhao L."/>
            <person name="Wei J."/>
            <person name="Que T."/>
            <person name="Du C."/>
            <person name="Cheng J."/>
            <person name="Dai P."/>
            <person name="Han X."/>
            <person name="Huang E."/>
            <person name="Gao Y."/>
            <person name="Liu J."/>
            <person name="Shao H."/>
            <person name="Ye R."/>
            <person name="Li L."/>
            <person name="Wei W."/>
            <person name="Wang X."/>
            <person name="Wang C."/>
            <person name="Huo Q."/>
            <person name="Li W."/>
            <person name="Guo W."/>
            <person name="Chen H."/>
            <person name="Chen S."/>
            <person name="Zhou L."/>
            <person name="Zhou L."/>
            <person name="Ni X."/>
            <person name="Tian J."/>
            <person name="Zhou Y."/>
            <person name="Sheng Y."/>
            <person name="Liu T."/>
            <person name="Pan Y."/>
            <person name="Xia L."/>
            <person name="Li J."/>
            <person name="Zhao F."/>
            <person name="Cao W."/>
        </authorList>
    </citation>
    <scope>NUCLEOTIDE SEQUENCE</scope>
    <source>
        <strain evidence="3">Rsan-2018</strain>
        <tissue evidence="3">Larvae</tissue>
    </source>
</reference>
<gene>
    <name evidence="3" type="ORF">HPB52_022342</name>
</gene>
<feature type="compositionally biased region" description="Polar residues" evidence="2">
    <location>
        <begin position="159"/>
        <end position="185"/>
    </location>
</feature>
<feature type="compositionally biased region" description="Polar residues" evidence="2">
    <location>
        <begin position="365"/>
        <end position="384"/>
    </location>
</feature>
<feature type="coiled-coil region" evidence="1">
    <location>
        <begin position="49"/>
        <end position="80"/>
    </location>
</feature>
<dbReference type="AlphaFoldDB" id="A0A9D4T0T0"/>
<feature type="compositionally biased region" description="Polar residues" evidence="2">
    <location>
        <begin position="8"/>
        <end position="35"/>
    </location>
</feature>
<accession>A0A9D4T0T0</accession>
<organism evidence="3 4">
    <name type="scientific">Rhipicephalus sanguineus</name>
    <name type="common">Brown dog tick</name>
    <name type="synonym">Ixodes sanguineus</name>
    <dbReference type="NCBI Taxonomy" id="34632"/>
    <lineage>
        <taxon>Eukaryota</taxon>
        <taxon>Metazoa</taxon>
        <taxon>Ecdysozoa</taxon>
        <taxon>Arthropoda</taxon>
        <taxon>Chelicerata</taxon>
        <taxon>Arachnida</taxon>
        <taxon>Acari</taxon>
        <taxon>Parasitiformes</taxon>
        <taxon>Ixodida</taxon>
        <taxon>Ixodoidea</taxon>
        <taxon>Ixodidae</taxon>
        <taxon>Rhipicephalinae</taxon>
        <taxon>Rhipicephalus</taxon>
        <taxon>Rhipicephalus</taxon>
    </lineage>
</organism>
<feature type="region of interest" description="Disordered" evidence="2">
    <location>
        <begin position="117"/>
        <end position="136"/>
    </location>
</feature>
<dbReference type="EMBL" id="JABSTV010001249">
    <property type="protein sequence ID" value="KAH7963674.1"/>
    <property type="molecule type" value="Genomic_DNA"/>
</dbReference>
<feature type="compositionally biased region" description="Basic and acidic residues" evidence="2">
    <location>
        <begin position="340"/>
        <end position="363"/>
    </location>
</feature>
<reference evidence="3" key="1">
    <citation type="journal article" date="2020" name="Cell">
        <title>Large-Scale Comparative Analyses of Tick Genomes Elucidate Their Genetic Diversity and Vector Capacities.</title>
        <authorList>
            <consortium name="Tick Genome and Microbiome Consortium (TIGMIC)"/>
            <person name="Jia N."/>
            <person name="Wang J."/>
            <person name="Shi W."/>
            <person name="Du L."/>
            <person name="Sun Y."/>
            <person name="Zhan W."/>
            <person name="Jiang J.F."/>
            <person name="Wang Q."/>
            <person name="Zhang B."/>
            <person name="Ji P."/>
            <person name="Bell-Sakyi L."/>
            <person name="Cui X.M."/>
            <person name="Yuan T.T."/>
            <person name="Jiang B.G."/>
            <person name="Yang W.F."/>
            <person name="Lam T.T."/>
            <person name="Chang Q.C."/>
            <person name="Ding S.J."/>
            <person name="Wang X.J."/>
            <person name="Zhu J.G."/>
            <person name="Ruan X.D."/>
            <person name="Zhao L."/>
            <person name="Wei J.T."/>
            <person name="Ye R.Z."/>
            <person name="Que T.C."/>
            <person name="Du C.H."/>
            <person name="Zhou Y.H."/>
            <person name="Cheng J.X."/>
            <person name="Dai P.F."/>
            <person name="Guo W.B."/>
            <person name="Han X.H."/>
            <person name="Huang E.J."/>
            <person name="Li L.F."/>
            <person name="Wei W."/>
            <person name="Gao Y.C."/>
            <person name="Liu J.Z."/>
            <person name="Shao H.Z."/>
            <person name="Wang X."/>
            <person name="Wang C.C."/>
            <person name="Yang T.C."/>
            <person name="Huo Q.B."/>
            <person name="Li W."/>
            <person name="Chen H.Y."/>
            <person name="Chen S.E."/>
            <person name="Zhou L.G."/>
            <person name="Ni X.B."/>
            <person name="Tian J.H."/>
            <person name="Sheng Y."/>
            <person name="Liu T."/>
            <person name="Pan Y.S."/>
            <person name="Xia L.Y."/>
            <person name="Li J."/>
            <person name="Zhao F."/>
            <person name="Cao W.C."/>
        </authorList>
    </citation>
    <scope>NUCLEOTIDE SEQUENCE</scope>
    <source>
        <strain evidence="3">Rsan-2018</strain>
    </source>
</reference>
<protein>
    <submittedName>
        <fullName evidence="3">Uncharacterized protein</fullName>
    </submittedName>
</protein>
<proteinExistence type="predicted"/>
<evidence type="ECO:0000313" key="4">
    <source>
        <dbReference type="Proteomes" id="UP000821837"/>
    </source>
</evidence>
<dbReference type="VEuPathDB" id="VectorBase:RSAN_049339"/>
<name>A0A9D4T0T0_RHISA</name>
<feature type="coiled-coil region" evidence="1">
    <location>
        <begin position="199"/>
        <end position="230"/>
    </location>
</feature>
<evidence type="ECO:0000256" key="2">
    <source>
        <dbReference type="SAM" id="MobiDB-lite"/>
    </source>
</evidence>
<keyword evidence="1" id="KW-0175">Coiled coil</keyword>
<comment type="caution">
    <text evidence="3">The sequence shown here is derived from an EMBL/GenBank/DDBJ whole genome shotgun (WGS) entry which is preliminary data.</text>
</comment>
<keyword evidence="4" id="KW-1185">Reference proteome</keyword>
<dbReference type="Proteomes" id="UP000821837">
    <property type="component" value="Chromosome 3"/>
</dbReference>
<feature type="region of interest" description="Disordered" evidence="2">
    <location>
        <begin position="340"/>
        <end position="384"/>
    </location>
</feature>
<sequence length="435" mass="47228">MVPKPESFVNQATRPRKNFNSNEDGSDLGQTSDPTSFAHASPQFSAPALRVLHERLKNCNDELRLLNEQLEEHLTDEEAAEDYLSVSGYEGNAAATLSPLTYHIEKLQPEATADRGLTIPNGVATPGATSGGRSIGEASRPVAASFLLHFMVPKPESFVNQATRPRKNFNSNEDGSDLGQTSDPTSFAHASPQFSAPALRVLHERLKNCNDELRLLNEQLEEHLTDEEAAEDYLSVSGYEGNAAATLSPLTYHIEKLQPEATADRGLTIPNGVATPGATSGGRSIGEASRPVADSDQGDPNDIVVEHYKRQSSLQMPNETQSSVTELQQLLDHLRLEVEAREKSGQQETCVHDTSEGRRDRRPSATPTASVLHSASNKTTESNVSEALQQFCDLDSIGISDPSSNEDQENEVATSTVFTLRDNHNGSVCANEELQ</sequence>
<feature type="region of interest" description="Disordered" evidence="2">
    <location>
        <begin position="263"/>
        <end position="301"/>
    </location>
</feature>
<evidence type="ECO:0000313" key="3">
    <source>
        <dbReference type="EMBL" id="KAH7963674.1"/>
    </source>
</evidence>
<evidence type="ECO:0000256" key="1">
    <source>
        <dbReference type="SAM" id="Coils"/>
    </source>
</evidence>
<feature type="region of interest" description="Disordered" evidence="2">
    <location>
        <begin position="1"/>
        <end position="40"/>
    </location>
</feature>